<evidence type="ECO:0000313" key="1">
    <source>
        <dbReference type="EMBL" id="MED6111835.1"/>
    </source>
</evidence>
<proteinExistence type="predicted"/>
<keyword evidence="2" id="KW-1185">Reference proteome</keyword>
<dbReference type="EMBL" id="JASCZI010000444">
    <property type="protein sequence ID" value="MED6111835.1"/>
    <property type="molecule type" value="Genomic_DNA"/>
</dbReference>
<organism evidence="1 2">
    <name type="scientific">Stylosanthes scabra</name>
    <dbReference type="NCBI Taxonomy" id="79078"/>
    <lineage>
        <taxon>Eukaryota</taxon>
        <taxon>Viridiplantae</taxon>
        <taxon>Streptophyta</taxon>
        <taxon>Embryophyta</taxon>
        <taxon>Tracheophyta</taxon>
        <taxon>Spermatophyta</taxon>
        <taxon>Magnoliopsida</taxon>
        <taxon>eudicotyledons</taxon>
        <taxon>Gunneridae</taxon>
        <taxon>Pentapetalae</taxon>
        <taxon>rosids</taxon>
        <taxon>fabids</taxon>
        <taxon>Fabales</taxon>
        <taxon>Fabaceae</taxon>
        <taxon>Papilionoideae</taxon>
        <taxon>50 kb inversion clade</taxon>
        <taxon>dalbergioids sensu lato</taxon>
        <taxon>Dalbergieae</taxon>
        <taxon>Pterocarpus clade</taxon>
        <taxon>Stylosanthes</taxon>
    </lineage>
</organism>
<gene>
    <name evidence="1" type="ORF">PIB30_056066</name>
</gene>
<evidence type="ECO:0008006" key="3">
    <source>
        <dbReference type="Google" id="ProtNLM"/>
    </source>
</evidence>
<evidence type="ECO:0000313" key="2">
    <source>
        <dbReference type="Proteomes" id="UP001341840"/>
    </source>
</evidence>
<dbReference type="Proteomes" id="UP001341840">
    <property type="component" value="Unassembled WGS sequence"/>
</dbReference>
<name>A0ABU6QIU8_9FABA</name>
<accession>A0ABU6QIU8</accession>
<protein>
    <recommendedName>
        <fullName evidence="3">Ubiquitin-like protease family profile domain-containing protein</fullName>
    </recommendedName>
</protein>
<sequence>MAQRAFDESFEKISDKITTWCLPPQFGIYVPLIDNFFHWFLMVISIDEGKVYKLDSYPDPGRDIQKNSVMGWTVSDGFFPDSSNDNSQVWLLELMAMEDMFRPNLTTTDINSDNQLHHNKASPSNILDDLVGCMKSDIVILQVAVLNNEDHQTVPKERSEEHVPDKGKKVIKDNAPLEEDTHIFLGGSDPEDMALKTTIAQRASDETFEEISDKITTWSLPPQFENDDFAVWLLKWMAMEDMFQPNLTTRPLDAQIQMLAACANLTENHNEICHIVKNRSAARWKSLVGN</sequence>
<dbReference type="SUPFAM" id="SSF54001">
    <property type="entry name" value="Cysteine proteinases"/>
    <property type="match status" value="1"/>
</dbReference>
<dbReference type="InterPro" id="IPR038765">
    <property type="entry name" value="Papain-like_cys_pep_sf"/>
</dbReference>
<reference evidence="1 2" key="1">
    <citation type="journal article" date="2023" name="Plants (Basel)">
        <title>Bridging the Gap: Combining Genomics and Transcriptomics Approaches to Understand Stylosanthes scabra, an Orphan Legume from the Brazilian Caatinga.</title>
        <authorList>
            <person name="Ferreira-Neto J.R.C."/>
            <person name="da Silva M.D."/>
            <person name="Binneck E."/>
            <person name="de Melo N.F."/>
            <person name="da Silva R.H."/>
            <person name="de Melo A.L.T.M."/>
            <person name="Pandolfi V."/>
            <person name="Bustamante F.O."/>
            <person name="Brasileiro-Vidal A.C."/>
            <person name="Benko-Iseppon A.M."/>
        </authorList>
    </citation>
    <scope>NUCLEOTIDE SEQUENCE [LARGE SCALE GENOMIC DNA]</scope>
    <source>
        <tissue evidence="1">Leaves</tissue>
    </source>
</reference>
<comment type="caution">
    <text evidence="1">The sequence shown here is derived from an EMBL/GenBank/DDBJ whole genome shotgun (WGS) entry which is preliminary data.</text>
</comment>